<sequence length="397" mass="42348">MDETLKNTALLEEALERLRSVLGPSDGFIPLHVPEFLGEERALVANCIDTGWVSSVGAYVDQFERDVAAACGTAYGVAVVNGTAALELGMKLAGVQAGDEVIMPALTFVATANAAHHLGAIPHFVDSALDTLGLDPVALGAHLRRISQARPDGLYNRETGRRISCVVPMHVFGHPADLDGLTGVASEFGLTIVEDAAESLGSRYKGRACGSFGRVAAVSFNGNKIVTTGGGGAIVTDDEALARRAKHLSTTAKIAHPWAFVHDEPGYNYRLPNLNAALGVAQMAQLSGRVEKKRRLARRYFDGFSGFDGGTLFAEPEGAESNYWLNTLVLAPDIGETARDTLLDGLNAAGYMARPVWTLMHRLSFHTHAPRAPLPVAEDLERRIINLPSSAMLADRA</sequence>
<keyword evidence="3" id="KW-1185">Reference proteome</keyword>
<dbReference type="Proteomes" id="UP000242224">
    <property type="component" value="Unassembled WGS sequence"/>
</dbReference>
<protein>
    <submittedName>
        <fullName evidence="2">Aminotransferase DegT</fullName>
    </submittedName>
</protein>
<dbReference type="Gene3D" id="3.90.1150.10">
    <property type="entry name" value="Aspartate Aminotransferase, domain 1"/>
    <property type="match status" value="1"/>
</dbReference>
<evidence type="ECO:0000313" key="3">
    <source>
        <dbReference type="Proteomes" id="UP000242224"/>
    </source>
</evidence>
<evidence type="ECO:0000313" key="2">
    <source>
        <dbReference type="EMBL" id="OOY11992.1"/>
    </source>
</evidence>
<dbReference type="RefSeq" id="WP_078574642.1">
    <property type="nucleotide sequence ID" value="NZ_MPZS01000002.1"/>
</dbReference>
<dbReference type="InterPro" id="IPR015424">
    <property type="entry name" value="PyrdxlP-dep_Trfase"/>
</dbReference>
<keyword evidence="2" id="KW-0808">Transferase</keyword>
<comment type="caution">
    <text evidence="2">The sequence shown here is derived from an EMBL/GenBank/DDBJ whole genome shotgun (WGS) entry which is preliminary data.</text>
</comment>
<keyword evidence="2" id="KW-0032">Aminotransferase</keyword>
<dbReference type="EMBL" id="MPZS01000002">
    <property type="protein sequence ID" value="OOY11992.1"/>
    <property type="molecule type" value="Genomic_DNA"/>
</dbReference>
<dbReference type="PANTHER" id="PTHR30244">
    <property type="entry name" value="TRANSAMINASE"/>
    <property type="match status" value="1"/>
</dbReference>
<accession>A0ABX3MKP8</accession>
<organism evidence="2 3">
    <name type="scientific">Thioclava marina</name>
    <dbReference type="NCBI Taxonomy" id="1915077"/>
    <lineage>
        <taxon>Bacteria</taxon>
        <taxon>Pseudomonadati</taxon>
        <taxon>Pseudomonadota</taxon>
        <taxon>Alphaproteobacteria</taxon>
        <taxon>Rhodobacterales</taxon>
        <taxon>Paracoccaceae</taxon>
        <taxon>Thioclava</taxon>
    </lineage>
</organism>
<dbReference type="SUPFAM" id="SSF53383">
    <property type="entry name" value="PLP-dependent transferases"/>
    <property type="match status" value="1"/>
</dbReference>
<proteinExistence type="inferred from homology"/>
<keyword evidence="1" id="KW-0663">Pyridoxal phosphate</keyword>
<comment type="similarity">
    <text evidence="1">Belongs to the DegT/DnrJ/EryC1 family.</text>
</comment>
<gene>
    <name evidence="2" type="ORF">BMG00_13045</name>
</gene>
<dbReference type="InterPro" id="IPR015422">
    <property type="entry name" value="PyrdxlP-dep_Trfase_small"/>
</dbReference>
<dbReference type="Gene3D" id="3.40.640.10">
    <property type="entry name" value="Type I PLP-dependent aspartate aminotransferase-like (Major domain)"/>
    <property type="match status" value="1"/>
</dbReference>
<dbReference type="Pfam" id="PF01041">
    <property type="entry name" value="DegT_DnrJ_EryC1"/>
    <property type="match status" value="1"/>
</dbReference>
<evidence type="ECO:0000256" key="1">
    <source>
        <dbReference type="RuleBase" id="RU004508"/>
    </source>
</evidence>
<name>A0ABX3MKP8_9RHOB</name>
<dbReference type="InterPro" id="IPR000653">
    <property type="entry name" value="DegT/StrS_aminotransferase"/>
</dbReference>
<reference evidence="2 3" key="1">
    <citation type="submission" date="2016-11" db="EMBL/GenBank/DDBJ databases">
        <title>A multilocus sequence analysis scheme for characterization of bacteria in the genus Thioclava.</title>
        <authorList>
            <person name="Liu Y."/>
            <person name="Shao Z."/>
        </authorList>
    </citation>
    <scope>NUCLEOTIDE SEQUENCE [LARGE SCALE GENOMIC DNA]</scope>
    <source>
        <strain evidence="2 3">11.10-0-13</strain>
    </source>
</reference>
<dbReference type="InterPro" id="IPR015421">
    <property type="entry name" value="PyrdxlP-dep_Trfase_major"/>
</dbReference>
<dbReference type="PANTHER" id="PTHR30244:SF30">
    <property type="entry name" value="BLR5990 PROTEIN"/>
    <property type="match status" value="1"/>
</dbReference>
<dbReference type="CDD" id="cd00616">
    <property type="entry name" value="AHBA_syn"/>
    <property type="match status" value="1"/>
</dbReference>
<dbReference type="NCBIfam" id="TIGR04181">
    <property type="entry name" value="NHT_00031"/>
    <property type="match status" value="1"/>
</dbReference>
<dbReference type="InterPro" id="IPR026385">
    <property type="entry name" value="LegC-like"/>
</dbReference>
<dbReference type="GO" id="GO:0008483">
    <property type="term" value="F:transaminase activity"/>
    <property type="evidence" value="ECO:0007669"/>
    <property type="project" value="UniProtKB-KW"/>
</dbReference>
<dbReference type="PIRSF" id="PIRSF000390">
    <property type="entry name" value="PLP_StrS"/>
    <property type="match status" value="1"/>
</dbReference>